<sequence>MLKWYNLYKNSFKSWSFFNTFNKYSSPRNYFQRNFSQVLDVNTNVPKDVILYKHDNSRYFKIMNLAGFVQFGFWTYLSITAYTTLKDAPVDHSKATRWWEKLNLGDNKYRNGITFCTGLIGWGVLALTWMYTLRSVKYIILRQGGQLLTIVTYTPITANRMFTLNLKNVSALDTRASAKNHLALKVKGHSFYYLIDMKGEFKNTTLFDHTVAVKRKLNAL</sequence>
<keyword evidence="1" id="KW-1133">Transmembrane helix</keyword>
<feature type="transmembrane region" description="Helical" evidence="1">
    <location>
        <begin position="112"/>
        <end position="133"/>
    </location>
</feature>
<reference evidence="2" key="1">
    <citation type="submission" date="2022-01" db="EMBL/GenBank/DDBJ databases">
        <authorList>
            <person name="King R."/>
        </authorList>
    </citation>
    <scope>NUCLEOTIDE SEQUENCE</scope>
</reference>
<name>A0A9P0GLC3_9CUCU</name>
<dbReference type="EMBL" id="OV651819">
    <property type="protein sequence ID" value="CAH1113303.1"/>
    <property type="molecule type" value="Genomic_DNA"/>
</dbReference>
<dbReference type="AlphaFoldDB" id="A0A9P0GLC3"/>
<gene>
    <name evidence="2" type="ORF">PSYICH_LOCUS13638</name>
</gene>
<dbReference type="GO" id="GO:0005739">
    <property type="term" value="C:mitochondrion"/>
    <property type="evidence" value="ECO:0007669"/>
    <property type="project" value="TreeGrafter"/>
</dbReference>
<evidence type="ECO:0008006" key="4">
    <source>
        <dbReference type="Google" id="ProtNLM"/>
    </source>
</evidence>
<evidence type="ECO:0000256" key="1">
    <source>
        <dbReference type="SAM" id="Phobius"/>
    </source>
</evidence>
<organism evidence="2 3">
    <name type="scientific">Psylliodes chrysocephalus</name>
    <dbReference type="NCBI Taxonomy" id="3402493"/>
    <lineage>
        <taxon>Eukaryota</taxon>
        <taxon>Metazoa</taxon>
        <taxon>Ecdysozoa</taxon>
        <taxon>Arthropoda</taxon>
        <taxon>Hexapoda</taxon>
        <taxon>Insecta</taxon>
        <taxon>Pterygota</taxon>
        <taxon>Neoptera</taxon>
        <taxon>Endopterygota</taxon>
        <taxon>Coleoptera</taxon>
        <taxon>Polyphaga</taxon>
        <taxon>Cucujiformia</taxon>
        <taxon>Chrysomeloidea</taxon>
        <taxon>Chrysomelidae</taxon>
        <taxon>Galerucinae</taxon>
        <taxon>Alticini</taxon>
        <taxon>Psylliodes</taxon>
    </lineage>
</organism>
<dbReference type="OrthoDB" id="5950063at2759"/>
<dbReference type="Pfam" id="PF06979">
    <property type="entry name" value="TMEM70"/>
    <property type="match status" value="1"/>
</dbReference>
<evidence type="ECO:0000313" key="3">
    <source>
        <dbReference type="Proteomes" id="UP001153636"/>
    </source>
</evidence>
<dbReference type="InterPro" id="IPR045325">
    <property type="entry name" value="TMEM70/TMEM186/TMEM223"/>
</dbReference>
<accession>A0A9P0GLC3</accession>
<keyword evidence="1" id="KW-0812">Transmembrane</keyword>
<dbReference type="GO" id="GO:0007399">
    <property type="term" value="P:nervous system development"/>
    <property type="evidence" value="ECO:0007669"/>
    <property type="project" value="TreeGrafter"/>
</dbReference>
<dbReference type="InterPro" id="IPR026100">
    <property type="entry name" value="Tmem223"/>
</dbReference>
<keyword evidence="1" id="KW-0472">Membrane</keyword>
<evidence type="ECO:0000313" key="2">
    <source>
        <dbReference type="EMBL" id="CAH1113303.1"/>
    </source>
</evidence>
<protein>
    <recommendedName>
        <fullName evidence="4">Transmembrane protein 223</fullName>
    </recommendedName>
</protein>
<dbReference type="Proteomes" id="UP001153636">
    <property type="component" value="Chromosome 7"/>
</dbReference>
<dbReference type="PANTHER" id="PTHR14549">
    <property type="entry name" value="TRANSMEMBRANE PROTEIN 223"/>
    <property type="match status" value="1"/>
</dbReference>
<keyword evidence="3" id="KW-1185">Reference proteome</keyword>
<dbReference type="PANTHER" id="PTHR14549:SF2">
    <property type="entry name" value="TRANSMEMBRANE PROTEIN 223"/>
    <property type="match status" value="1"/>
</dbReference>
<proteinExistence type="predicted"/>
<feature type="transmembrane region" description="Helical" evidence="1">
    <location>
        <begin position="62"/>
        <end position="82"/>
    </location>
</feature>